<dbReference type="Proteomes" id="UP001054821">
    <property type="component" value="Chromosome 7"/>
</dbReference>
<evidence type="ECO:0000313" key="8">
    <source>
        <dbReference type="Proteomes" id="UP001054821"/>
    </source>
</evidence>
<keyword evidence="2 4" id="KW-0863">Zinc-finger</keyword>
<dbReference type="InterPro" id="IPR018289">
    <property type="entry name" value="MULE_transposase_dom"/>
</dbReference>
<accession>A0AAD4V4R8</accession>
<gene>
    <name evidence="7" type="ORF">L3X38_037555</name>
</gene>
<dbReference type="SUPFAM" id="SSF54277">
    <property type="entry name" value="CAD &amp; PB1 domains"/>
    <property type="match status" value="1"/>
</dbReference>
<dbReference type="PANTHER" id="PTHR31973">
    <property type="entry name" value="POLYPROTEIN, PUTATIVE-RELATED"/>
    <property type="match status" value="1"/>
</dbReference>
<sequence>MDDSRVAKCTYGAGTLMLILSSTTTFDWLSNELCSRFKLKLGHFELRYSFMDCSNCLLESDDDLKIMFMLCGLMKDQLIHIAVRDKAVVNHVQTVNTNMIASPFLLESAPNNYSFSQDEDTCKDSSQTGSIVDSSAASSSCLSMDFDGISSEFGNEYLGKYGSCGGRKYLSTDWEGYITHEGQKFEGGVCEFRDKLAKYAIENGFKMKYLKNEPRCVTAVCAKKESNGCEWNVHAVKSNVNGFFYIKNLNNVHSCSGLIREKRNKAMGSRLVSSIVKDKVRSNPLVRPIDLITDLKENYGLDVPYHVAWYGKESATKELHGDEELSYAHLPWYVDVLKASNVGSHCVLDCGEDGSRFQRVFICYKASIDSFRWCRPMLFIDGTFVTNKYKGTLLGATAKNGNKEVFPFAFAIVSGETSDNWRWFLQRIFEVLVDEGRQLTFISDRHGAIIDAVRTVFPASAHGFCLYHLKEKLKKKYPHSIGSSFKDHILWLFCKLLYAPTVEEYQDILKKLRDDGGSKIIDKFLADLPVQNFANAFFLGKRYGEVSNALSESFNSWVKDVRRLPIYEMIDTIRVKMMEMISRRKLASEKWCSVLCPVIEDELKNLAAKGRHWRICRASESIFEVHADLSVMVNLDKRFCSCYQWQLLGFPCQHAIQVIQHSGLCLYNFVDEYNKADFYRATYATPIFPIPDIEKPPAGDVFLLPPHTRKPPERPPTKRFKSSSETTRQLKCKRCGSCDRHNRRTCKAPI</sequence>
<evidence type="ECO:0000259" key="6">
    <source>
        <dbReference type="PROSITE" id="PS50966"/>
    </source>
</evidence>
<protein>
    <recommendedName>
        <fullName evidence="6">SWIM-type domain-containing protein</fullName>
    </recommendedName>
</protein>
<dbReference type="InterPro" id="IPR000270">
    <property type="entry name" value="PB1_dom"/>
</dbReference>
<evidence type="ECO:0000256" key="3">
    <source>
        <dbReference type="ARBA" id="ARBA00022833"/>
    </source>
</evidence>
<dbReference type="EMBL" id="JAJFAZ020000007">
    <property type="protein sequence ID" value="KAI5317848.1"/>
    <property type="molecule type" value="Genomic_DNA"/>
</dbReference>
<dbReference type="PANTHER" id="PTHR31973:SF187">
    <property type="entry name" value="MUTATOR TRANSPOSASE MUDRA PROTEIN"/>
    <property type="match status" value="1"/>
</dbReference>
<evidence type="ECO:0000256" key="5">
    <source>
        <dbReference type="SAM" id="MobiDB-lite"/>
    </source>
</evidence>
<dbReference type="Pfam" id="PF10551">
    <property type="entry name" value="MULE"/>
    <property type="match status" value="1"/>
</dbReference>
<keyword evidence="1" id="KW-0479">Metal-binding</keyword>
<evidence type="ECO:0000256" key="2">
    <source>
        <dbReference type="ARBA" id="ARBA00022771"/>
    </source>
</evidence>
<dbReference type="InterPro" id="IPR004332">
    <property type="entry name" value="Transposase_MuDR"/>
</dbReference>
<dbReference type="Pfam" id="PF03108">
    <property type="entry name" value="DBD_Tnp_Mut"/>
    <property type="match status" value="1"/>
</dbReference>
<dbReference type="Pfam" id="PF00564">
    <property type="entry name" value="PB1"/>
    <property type="match status" value="1"/>
</dbReference>
<evidence type="ECO:0000313" key="7">
    <source>
        <dbReference type="EMBL" id="KAI5317848.1"/>
    </source>
</evidence>
<dbReference type="InterPro" id="IPR007527">
    <property type="entry name" value="Znf_SWIM"/>
</dbReference>
<dbReference type="Pfam" id="PF04434">
    <property type="entry name" value="SWIM"/>
    <property type="match status" value="1"/>
</dbReference>
<dbReference type="CDD" id="cd05992">
    <property type="entry name" value="PB1"/>
    <property type="match status" value="1"/>
</dbReference>
<proteinExistence type="predicted"/>
<evidence type="ECO:0000256" key="1">
    <source>
        <dbReference type="ARBA" id="ARBA00022723"/>
    </source>
</evidence>
<dbReference type="AlphaFoldDB" id="A0AAD4V4R8"/>
<comment type="caution">
    <text evidence="7">The sequence shown here is derived from an EMBL/GenBank/DDBJ whole genome shotgun (WGS) entry which is preliminary data.</text>
</comment>
<dbReference type="GO" id="GO:0008270">
    <property type="term" value="F:zinc ion binding"/>
    <property type="evidence" value="ECO:0007669"/>
    <property type="project" value="UniProtKB-KW"/>
</dbReference>
<name>A0AAD4V4R8_PRUDU</name>
<keyword evidence="8" id="KW-1185">Reference proteome</keyword>
<feature type="region of interest" description="Disordered" evidence="5">
    <location>
        <begin position="704"/>
        <end position="727"/>
    </location>
</feature>
<dbReference type="PROSITE" id="PS50966">
    <property type="entry name" value="ZF_SWIM"/>
    <property type="match status" value="1"/>
</dbReference>
<feature type="domain" description="SWIM-type" evidence="6">
    <location>
        <begin position="629"/>
        <end position="663"/>
    </location>
</feature>
<dbReference type="SMART" id="SM00575">
    <property type="entry name" value="ZnF_PMZ"/>
    <property type="match status" value="1"/>
</dbReference>
<dbReference type="InterPro" id="IPR006564">
    <property type="entry name" value="Znf_PMZ"/>
</dbReference>
<keyword evidence="3" id="KW-0862">Zinc</keyword>
<organism evidence="7 8">
    <name type="scientific">Prunus dulcis</name>
    <name type="common">Almond</name>
    <name type="synonym">Amygdalus dulcis</name>
    <dbReference type="NCBI Taxonomy" id="3755"/>
    <lineage>
        <taxon>Eukaryota</taxon>
        <taxon>Viridiplantae</taxon>
        <taxon>Streptophyta</taxon>
        <taxon>Embryophyta</taxon>
        <taxon>Tracheophyta</taxon>
        <taxon>Spermatophyta</taxon>
        <taxon>Magnoliopsida</taxon>
        <taxon>eudicotyledons</taxon>
        <taxon>Gunneridae</taxon>
        <taxon>Pentapetalae</taxon>
        <taxon>rosids</taxon>
        <taxon>fabids</taxon>
        <taxon>Rosales</taxon>
        <taxon>Rosaceae</taxon>
        <taxon>Amygdaloideae</taxon>
        <taxon>Amygdaleae</taxon>
        <taxon>Prunus</taxon>
    </lineage>
</organism>
<evidence type="ECO:0000256" key="4">
    <source>
        <dbReference type="PROSITE-ProRule" id="PRU00325"/>
    </source>
</evidence>
<reference evidence="7 8" key="1">
    <citation type="journal article" date="2022" name="G3 (Bethesda)">
        <title>Whole-genome sequence and methylome profiling of the almond [Prunus dulcis (Mill.) D.A. Webb] cultivar 'Nonpareil'.</title>
        <authorList>
            <person name="D'Amico-Willman K.M."/>
            <person name="Ouma W.Z."/>
            <person name="Meulia T."/>
            <person name="Sideli G.M."/>
            <person name="Gradziel T.M."/>
            <person name="Fresnedo-Ramirez J."/>
        </authorList>
    </citation>
    <scope>NUCLEOTIDE SEQUENCE [LARGE SCALE GENOMIC DNA]</scope>
    <source>
        <strain evidence="7">Clone GOH B32 T37-40</strain>
    </source>
</reference>